<evidence type="ECO:0000256" key="1">
    <source>
        <dbReference type="SAM" id="Phobius"/>
    </source>
</evidence>
<keyword evidence="1" id="KW-0812">Transmembrane</keyword>
<accession>A0ABT9GRQ0</accession>
<dbReference type="RefSeq" id="WP_305945719.1">
    <property type="nucleotide sequence ID" value="NZ_JAUZVY010000004.1"/>
</dbReference>
<feature type="transmembrane region" description="Helical" evidence="1">
    <location>
        <begin position="50"/>
        <end position="67"/>
    </location>
</feature>
<dbReference type="InterPro" id="IPR021367">
    <property type="entry name" value="DUF2982"/>
</dbReference>
<proteinExistence type="predicted"/>
<dbReference type="EMBL" id="JAUZVY010000004">
    <property type="protein sequence ID" value="MDP4529656.1"/>
    <property type="molecule type" value="Genomic_DNA"/>
</dbReference>
<protein>
    <submittedName>
        <fullName evidence="2">DUF2982 domain-containing protein</fullName>
    </submittedName>
</protein>
<gene>
    <name evidence="2" type="ORF">Q3O59_11550</name>
</gene>
<dbReference type="Proteomes" id="UP001236258">
    <property type="component" value="Unassembled WGS sequence"/>
</dbReference>
<dbReference type="Pfam" id="PF11201">
    <property type="entry name" value="DUF2982"/>
    <property type="match status" value="1"/>
</dbReference>
<name>A0ABT9GRQ0_9GAMM</name>
<evidence type="ECO:0000313" key="3">
    <source>
        <dbReference type="Proteomes" id="UP001236258"/>
    </source>
</evidence>
<feature type="transmembrane region" description="Helical" evidence="1">
    <location>
        <begin position="21"/>
        <end position="44"/>
    </location>
</feature>
<keyword evidence="3" id="KW-1185">Reference proteome</keyword>
<keyword evidence="1" id="KW-1133">Transmembrane helix</keyword>
<keyword evidence="1" id="KW-0472">Membrane</keyword>
<evidence type="ECO:0000313" key="2">
    <source>
        <dbReference type="EMBL" id="MDP4529656.1"/>
    </source>
</evidence>
<organism evidence="2 3">
    <name type="scientific">Alkalimonas delamerensis</name>
    <dbReference type="NCBI Taxonomy" id="265981"/>
    <lineage>
        <taxon>Bacteria</taxon>
        <taxon>Pseudomonadati</taxon>
        <taxon>Pseudomonadota</taxon>
        <taxon>Gammaproteobacteria</taxon>
        <taxon>Alkalimonas</taxon>
    </lineage>
</organism>
<reference evidence="2 3" key="1">
    <citation type="submission" date="2023-08" db="EMBL/GenBank/DDBJ databases">
        <authorList>
            <person name="Joshi A."/>
            <person name="Thite S."/>
        </authorList>
    </citation>
    <scope>NUCLEOTIDE SEQUENCE [LARGE SCALE GENOMIC DNA]</scope>
    <source>
        <strain evidence="2 3">1E1</strain>
    </source>
</reference>
<comment type="caution">
    <text evidence="2">The sequence shown here is derived from an EMBL/GenBank/DDBJ whole genome shotgun (WGS) entry which is preliminary data.</text>
</comment>
<sequence>MTAVDESGAPFKRYKASGNEGGAITLLISTGVFVVLALFSWLFVEQATPMLAIAFIASAIGIFAGWAKLSEPLYGVVCDEQGLHYHHRKGSWLLPWQAFSHCSPQPDLEHEVNYIAFKVTDFHAFLQHLPLRLAIKLMMEQRALWFAVLKEKCPQGQCATEWLAEKDRFSTPKQNYDGILAMFANRMQKLGQFCGYELFIPLNCIDAPAAQFCKEVNLLRMQQLTTAMESGS</sequence>